<evidence type="ECO:0000313" key="3">
    <source>
        <dbReference type="Proteomes" id="UP001066276"/>
    </source>
</evidence>
<keyword evidence="3" id="KW-1185">Reference proteome</keyword>
<evidence type="ECO:0000256" key="1">
    <source>
        <dbReference type="SAM" id="MobiDB-lite"/>
    </source>
</evidence>
<accession>A0AAV7MFI8</accession>
<gene>
    <name evidence="2" type="ORF">NDU88_006957</name>
</gene>
<sequence>MGQTVCITGTAVALIQRPLLGVTIAGVAKPKREDFNSPEEGTAIVICYQRQEGLDGRTGERAVTPGQRLVAGASEIADMLLVAARRIAGVAHRATIRAPAAKTTDLEKGVAMGGATWSQHTSAYNDQDTHNTTSEQHGDG</sequence>
<proteinExistence type="predicted"/>
<dbReference type="AlphaFoldDB" id="A0AAV7MFI8"/>
<protein>
    <submittedName>
        <fullName evidence="2">Uncharacterized protein</fullName>
    </submittedName>
</protein>
<evidence type="ECO:0000313" key="2">
    <source>
        <dbReference type="EMBL" id="KAJ1101894.1"/>
    </source>
</evidence>
<reference evidence="2" key="1">
    <citation type="journal article" date="2022" name="bioRxiv">
        <title>Sequencing and chromosome-scale assembly of the giantPleurodeles waltlgenome.</title>
        <authorList>
            <person name="Brown T."/>
            <person name="Elewa A."/>
            <person name="Iarovenko S."/>
            <person name="Subramanian E."/>
            <person name="Araus A.J."/>
            <person name="Petzold A."/>
            <person name="Susuki M."/>
            <person name="Suzuki K.-i.T."/>
            <person name="Hayashi T."/>
            <person name="Toyoda A."/>
            <person name="Oliveira C."/>
            <person name="Osipova E."/>
            <person name="Leigh N.D."/>
            <person name="Simon A."/>
            <person name="Yun M.H."/>
        </authorList>
    </citation>
    <scope>NUCLEOTIDE SEQUENCE</scope>
    <source>
        <strain evidence="2">20211129_DDA</strain>
        <tissue evidence="2">Liver</tissue>
    </source>
</reference>
<feature type="region of interest" description="Disordered" evidence="1">
    <location>
        <begin position="121"/>
        <end position="140"/>
    </location>
</feature>
<dbReference type="EMBL" id="JANPWB010000014">
    <property type="protein sequence ID" value="KAJ1101894.1"/>
    <property type="molecule type" value="Genomic_DNA"/>
</dbReference>
<name>A0AAV7MFI8_PLEWA</name>
<organism evidence="2 3">
    <name type="scientific">Pleurodeles waltl</name>
    <name type="common">Iberian ribbed newt</name>
    <dbReference type="NCBI Taxonomy" id="8319"/>
    <lineage>
        <taxon>Eukaryota</taxon>
        <taxon>Metazoa</taxon>
        <taxon>Chordata</taxon>
        <taxon>Craniata</taxon>
        <taxon>Vertebrata</taxon>
        <taxon>Euteleostomi</taxon>
        <taxon>Amphibia</taxon>
        <taxon>Batrachia</taxon>
        <taxon>Caudata</taxon>
        <taxon>Salamandroidea</taxon>
        <taxon>Salamandridae</taxon>
        <taxon>Pleurodelinae</taxon>
        <taxon>Pleurodeles</taxon>
    </lineage>
</organism>
<dbReference type="Proteomes" id="UP001066276">
    <property type="component" value="Chromosome 10"/>
</dbReference>
<comment type="caution">
    <text evidence="2">The sequence shown here is derived from an EMBL/GenBank/DDBJ whole genome shotgun (WGS) entry which is preliminary data.</text>
</comment>